<dbReference type="EMBL" id="JAVYJV010000023">
    <property type="protein sequence ID" value="KAK4339151.1"/>
    <property type="molecule type" value="Genomic_DNA"/>
</dbReference>
<keyword evidence="2" id="KW-1185">Reference proteome</keyword>
<dbReference type="Proteomes" id="UP001291623">
    <property type="component" value="Unassembled WGS sequence"/>
</dbReference>
<sequence length="171" mass="19535">MSRKLLEIVAAGNCCCWYQQCWRYIAKMESGIRKPIEKLFNRSTFQYYPENQRANEKGLKRTSLSPISSIHNNRIRDEIEERDVGNVDDISQRASARHCLLEELIKEKMTINNVVITDDVGQGKCCIYGEHVEEIIWRDFRGTYRVAGGRMRDERGDVGGDKAGGGMEQGG</sequence>
<evidence type="ECO:0000313" key="1">
    <source>
        <dbReference type="EMBL" id="KAK4339151.1"/>
    </source>
</evidence>
<comment type="caution">
    <text evidence="1">The sequence shown here is derived from an EMBL/GenBank/DDBJ whole genome shotgun (WGS) entry which is preliminary data.</text>
</comment>
<protein>
    <submittedName>
        <fullName evidence="1">Uncharacterized protein</fullName>
    </submittedName>
</protein>
<gene>
    <name evidence="1" type="ORF">RND71_040613</name>
</gene>
<evidence type="ECO:0000313" key="2">
    <source>
        <dbReference type="Proteomes" id="UP001291623"/>
    </source>
</evidence>
<dbReference type="AlphaFoldDB" id="A0AAE1QTR4"/>
<reference evidence="1" key="1">
    <citation type="submission" date="2023-12" db="EMBL/GenBank/DDBJ databases">
        <title>Genome assembly of Anisodus tanguticus.</title>
        <authorList>
            <person name="Wang Y.-J."/>
        </authorList>
    </citation>
    <scope>NUCLEOTIDE SEQUENCE</scope>
    <source>
        <strain evidence="1">KB-2021</strain>
        <tissue evidence="1">Leaf</tissue>
    </source>
</reference>
<proteinExistence type="predicted"/>
<organism evidence="1 2">
    <name type="scientific">Anisodus tanguticus</name>
    <dbReference type="NCBI Taxonomy" id="243964"/>
    <lineage>
        <taxon>Eukaryota</taxon>
        <taxon>Viridiplantae</taxon>
        <taxon>Streptophyta</taxon>
        <taxon>Embryophyta</taxon>
        <taxon>Tracheophyta</taxon>
        <taxon>Spermatophyta</taxon>
        <taxon>Magnoliopsida</taxon>
        <taxon>eudicotyledons</taxon>
        <taxon>Gunneridae</taxon>
        <taxon>Pentapetalae</taxon>
        <taxon>asterids</taxon>
        <taxon>lamiids</taxon>
        <taxon>Solanales</taxon>
        <taxon>Solanaceae</taxon>
        <taxon>Solanoideae</taxon>
        <taxon>Hyoscyameae</taxon>
        <taxon>Anisodus</taxon>
    </lineage>
</organism>
<accession>A0AAE1QTR4</accession>
<name>A0AAE1QTR4_9SOLA</name>